<protein>
    <submittedName>
        <fullName evidence="2">Uncharacterized protein</fullName>
    </submittedName>
</protein>
<reference evidence="2" key="1">
    <citation type="submission" date="2020-08" db="EMBL/GenBank/DDBJ databases">
        <title>Multicomponent nature underlies the extraordinary mechanical properties of spider dragline silk.</title>
        <authorList>
            <person name="Kono N."/>
            <person name="Nakamura H."/>
            <person name="Mori M."/>
            <person name="Yoshida Y."/>
            <person name="Ohtoshi R."/>
            <person name="Malay A.D."/>
            <person name="Moran D.A.P."/>
            <person name="Tomita M."/>
            <person name="Numata K."/>
            <person name="Arakawa K."/>
        </authorList>
    </citation>
    <scope>NUCLEOTIDE SEQUENCE</scope>
</reference>
<sequence length="90" mass="10358">MRTRGEQDMNPMSPHTTNPDDVCKWLIFVADHRTGGAPLSDESIKSSRNHERRAEDPWLCDVSVRSHKAMRYGGHVFPLMGGRQELKRRL</sequence>
<comment type="caution">
    <text evidence="2">The sequence shown here is derived from an EMBL/GenBank/DDBJ whole genome shotgun (WGS) entry which is preliminary data.</text>
</comment>
<feature type="compositionally biased region" description="Basic and acidic residues" evidence="1">
    <location>
        <begin position="42"/>
        <end position="55"/>
    </location>
</feature>
<dbReference type="AlphaFoldDB" id="A0A8X6V5W3"/>
<dbReference type="Proteomes" id="UP000887159">
    <property type="component" value="Unassembled WGS sequence"/>
</dbReference>
<evidence type="ECO:0000256" key="1">
    <source>
        <dbReference type="SAM" id="MobiDB-lite"/>
    </source>
</evidence>
<feature type="region of interest" description="Disordered" evidence="1">
    <location>
        <begin position="35"/>
        <end position="55"/>
    </location>
</feature>
<accession>A0A8X6V5W3</accession>
<name>A0A8X6V5W3_TRICX</name>
<dbReference type="EMBL" id="BMAU01021256">
    <property type="protein sequence ID" value="GFY06007.1"/>
    <property type="molecule type" value="Genomic_DNA"/>
</dbReference>
<evidence type="ECO:0000313" key="2">
    <source>
        <dbReference type="EMBL" id="GFY06007.1"/>
    </source>
</evidence>
<organism evidence="2 3">
    <name type="scientific">Trichonephila clavipes</name>
    <name type="common">Golden silk orbweaver</name>
    <name type="synonym">Nephila clavipes</name>
    <dbReference type="NCBI Taxonomy" id="2585209"/>
    <lineage>
        <taxon>Eukaryota</taxon>
        <taxon>Metazoa</taxon>
        <taxon>Ecdysozoa</taxon>
        <taxon>Arthropoda</taxon>
        <taxon>Chelicerata</taxon>
        <taxon>Arachnida</taxon>
        <taxon>Araneae</taxon>
        <taxon>Araneomorphae</taxon>
        <taxon>Entelegynae</taxon>
        <taxon>Araneoidea</taxon>
        <taxon>Nephilidae</taxon>
        <taxon>Trichonephila</taxon>
    </lineage>
</organism>
<gene>
    <name evidence="2" type="ORF">TNCV_3863111</name>
</gene>
<keyword evidence="3" id="KW-1185">Reference proteome</keyword>
<evidence type="ECO:0000313" key="3">
    <source>
        <dbReference type="Proteomes" id="UP000887159"/>
    </source>
</evidence>
<proteinExistence type="predicted"/>